<keyword evidence="1" id="KW-0812">Transmembrane</keyword>
<accession>A0AAF0ELG7</accession>
<dbReference type="InterPro" id="IPR056790">
    <property type="entry name" value="Ribophorin_II_C"/>
</dbReference>
<evidence type="ECO:0000313" key="3">
    <source>
        <dbReference type="EMBL" id="WFD27949.1"/>
    </source>
</evidence>
<organism evidence="3 4">
    <name type="scientific">Malassezia nana</name>
    <dbReference type="NCBI Taxonomy" id="180528"/>
    <lineage>
        <taxon>Eukaryota</taxon>
        <taxon>Fungi</taxon>
        <taxon>Dikarya</taxon>
        <taxon>Basidiomycota</taxon>
        <taxon>Ustilaginomycotina</taxon>
        <taxon>Malasseziomycetes</taxon>
        <taxon>Malasseziales</taxon>
        <taxon>Malasseziaceae</taxon>
        <taxon>Malassezia</taxon>
    </lineage>
</organism>
<feature type="domain" description="Ribophorin II C-terminal" evidence="2">
    <location>
        <begin position="173"/>
        <end position="260"/>
    </location>
</feature>
<dbReference type="Proteomes" id="UP001213623">
    <property type="component" value="Chromosome 5"/>
</dbReference>
<gene>
    <name evidence="3" type="ORF">MNAN1_002957</name>
</gene>
<protein>
    <recommendedName>
        <fullName evidence="2">Ribophorin II C-terminal domain-containing protein</fullName>
    </recommendedName>
</protein>
<dbReference type="AlphaFoldDB" id="A0AAF0ELG7"/>
<feature type="transmembrane region" description="Helical" evidence="1">
    <location>
        <begin position="179"/>
        <end position="201"/>
    </location>
</feature>
<evidence type="ECO:0000313" key="4">
    <source>
        <dbReference type="Proteomes" id="UP001213623"/>
    </source>
</evidence>
<feature type="transmembrane region" description="Helical" evidence="1">
    <location>
        <begin position="239"/>
        <end position="259"/>
    </location>
</feature>
<evidence type="ECO:0000259" key="2">
    <source>
        <dbReference type="Pfam" id="PF25147"/>
    </source>
</evidence>
<dbReference type="EMBL" id="CP119896">
    <property type="protein sequence ID" value="WFD27949.1"/>
    <property type="molecule type" value="Genomic_DNA"/>
</dbReference>
<proteinExistence type="predicted"/>
<keyword evidence="1" id="KW-1133">Transmembrane helix</keyword>
<evidence type="ECO:0000256" key="1">
    <source>
        <dbReference type="SAM" id="Phobius"/>
    </source>
</evidence>
<sequence length="267" mass="29252">MKLTVSSFDGASRFRKTFDGKSSVPTQPEVVALEADDVIKLTFSTTLSNGEKATGDFLPHQAWVVIGDADQKDGSETVWPLRRVDRMSESLKRTIVKQGVDSPLRVFLVIASFPRSSNNEVQPLMLPLLDLQFSDASRFAAAMSESQRLKAEREEGFMPWPFNQHTFQTEPWQTMPPKMVSLSAALAVLGLPWAVLLTMWCRIVTHVSAPKTIVALFLASVYALEVGAFLHWIGVAPWIVFPAVGVVAIAALLTGRGAITPTLARSA</sequence>
<dbReference type="Pfam" id="PF25147">
    <property type="entry name" value="Ribophorin_II_C"/>
    <property type="match status" value="1"/>
</dbReference>
<reference evidence="3" key="1">
    <citation type="submission" date="2023-03" db="EMBL/GenBank/DDBJ databases">
        <title>Mating type loci evolution in Malassezia.</title>
        <authorList>
            <person name="Coelho M.A."/>
        </authorList>
    </citation>
    <scope>NUCLEOTIDE SEQUENCE</scope>
    <source>
        <strain evidence="3">CBS 9557</strain>
    </source>
</reference>
<name>A0AAF0ELG7_9BASI</name>
<feature type="transmembrane region" description="Helical" evidence="1">
    <location>
        <begin position="213"/>
        <end position="233"/>
    </location>
</feature>
<keyword evidence="4" id="KW-1185">Reference proteome</keyword>
<keyword evidence="1" id="KW-0472">Membrane</keyword>